<dbReference type="EMBL" id="LILC01000011">
    <property type="protein sequence ID" value="KOO46864.1"/>
    <property type="molecule type" value="Genomic_DNA"/>
</dbReference>
<dbReference type="Proteomes" id="UP000037558">
    <property type="component" value="Unassembled WGS sequence"/>
</dbReference>
<dbReference type="PATRIC" id="fig|284581.3.peg.3666"/>
<keyword evidence="2" id="KW-1185">Reference proteome</keyword>
<protein>
    <submittedName>
        <fullName evidence="1">Cytosolic protein</fullName>
    </submittedName>
</protein>
<accession>A0A0M0L751</accession>
<dbReference type="AlphaFoldDB" id="A0A0M0L751"/>
<gene>
    <name evidence="1" type="ORF">AMD01_08070</name>
</gene>
<name>A0A0M0L751_9BACI</name>
<organism evidence="1 2">
    <name type="scientific">Priestia koreensis</name>
    <dbReference type="NCBI Taxonomy" id="284581"/>
    <lineage>
        <taxon>Bacteria</taxon>
        <taxon>Bacillati</taxon>
        <taxon>Bacillota</taxon>
        <taxon>Bacilli</taxon>
        <taxon>Bacillales</taxon>
        <taxon>Bacillaceae</taxon>
        <taxon>Priestia</taxon>
    </lineage>
</organism>
<sequence length="137" mass="15432">MGVLDNIKSVFSTQCETGDHHPDESLRSHYYKTTAPNGFKAVKELMEKLEGFEIVAAYEDRGEISVNIKKGRKAFMVITIISLRPFETAIDFSVTTDTKILPMDFGYSKAMIKSMYEQLNKKLVFVRAGATRVGARN</sequence>
<reference evidence="2" key="1">
    <citation type="submission" date="2015-08" db="EMBL/GenBank/DDBJ databases">
        <title>Fjat-14210 dsm16467.</title>
        <authorList>
            <person name="Liu B."/>
            <person name="Wang J."/>
            <person name="Zhu Y."/>
            <person name="Liu G."/>
            <person name="Chen Q."/>
            <person name="Chen Z."/>
            <person name="Lan J."/>
            <person name="Che J."/>
            <person name="Ge C."/>
            <person name="Shi H."/>
            <person name="Pan Z."/>
            <person name="Liu X."/>
        </authorList>
    </citation>
    <scope>NUCLEOTIDE SEQUENCE [LARGE SCALE GENOMIC DNA]</scope>
    <source>
        <strain evidence="2">DSM 16467</strain>
    </source>
</reference>
<dbReference type="STRING" id="284581.AMD01_08070"/>
<comment type="caution">
    <text evidence="1">The sequence shown here is derived from an EMBL/GenBank/DDBJ whole genome shotgun (WGS) entry which is preliminary data.</text>
</comment>
<evidence type="ECO:0000313" key="2">
    <source>
        <dbReference type="Proteomes" id="UP000037558"/>
    </source>
</evidence>
<proteinExistence type="predicted"/>
<evidence type="ECO:0000313" key="1">
    <source>
        <dbReference type="EMBL" id="KOO46864.1"/>
    </source>
</evidence>
<dbReference type="RefSeq" id="WP_053400872.1">
    <property type="nucleotide sequence ID" value="NZ_JAUKEN010000001.1"/>
</dbReference>
<dbReference type="OrthoDB" id="2353056at2"/>